<feature type="transmembrane region" description="Helical" evidence="1">
    <location>
        <begin position="200"/>
        <end position="224"/>
    </location>
</feature>
<feature type="transmembrane region" description="Helical" evidence="1">
    <location>
        <begin position="83"/>
        <end position="112"/>
    </location>
</feature>
<keyword evidence="2" id="KW-0503">Monooxygenase</keyword>
<protein>
    <recommendedName>
        <fullName evidence="1">Probable beta-carotene 15,15'-dioxygenase</fullName>
        <ecNumber evidence="1">1.13.11.63</ecNumber>
    </recommendedName>
</protein>
<dbReference type="Pfam" id="PF15461">
    <property type="entry name" value="BCD"/>
    <property type="match status" value="1"/>
</dbReference>
<comment type="cofactor">
    <cofactor evidence="1">
        <name>Fe(2+)</name>
        <dbReference type="ChEBI" id="CHEBI:29033"/>
    </cofactor>
</comment>
<dbReference type="EC" id="1.13.11.63" evidence="1"/>
<comment type="subcellular location">
    <subcellularLocation>
        <location evidence="1">Cell membrane</location>
        <topology evidence="1">Multi-pass membrane protein</topology>
    </subcellularLocation>
</comment>
<dbReference type="InterPro" id="IPR022270">
    <property type="entry name" value="Blh_diox"/>
</dbReference>
<keyword evidence="3" id="KW-1185">Reference proteome</keyword>
<dbReference type="RefSeq" id="WP_183942200.1">
    <property type="nucleotide sequence ID" value="NZ_BAABBG010000022.1"/>
</dbReference>
<keyword evidence="1" id="KW-1003">Cell membrane</keyword>
<keyword evidence="1" id="KW-0560">Oxidoreductase</keyword>
<comment type="similarity">
    <text evidence="1">Belongs to the Brp/Blh beta-carotene diooxygenase family.</text>
</comment>
<dbReference type="Proteomes" id="UP000581447">
    <property type="component" value="Unassembled WGS sequence"/>
</dbReference>
<dbReference type="GO" id="GO:0005886">
    <property type="term" value="C:plasma membrane"/>
    <property type="evidence" value="ECO:0007669"/>
    <property type="project" value="UniProtKB-SubCell"/>
</dbReference>
<comment type="catalytic activity">
    <reaction evidence="1">
        <text>all-trans-beta-carotene + O2 = 2 all-trans-retinal</text>
        <dbReference type="Rhea" id="RHEA:32887"/>
        <dbReference type="ChEBI" id="CHEBI:15379"/>
        <dbReference type="ChEBI" id="CHEBI:17579"/>
        <dbReference type="ChEBI" id="CHEBI:17898"/>
        <dbReference type="EC" id="1.13.11.63"/>
    </reaction>
</comment>
<feature type="transmembrane region" description="Helical" evidence="1">
    <location>
        <begin position="273"/>
        <end position="292"/>
    </location>
</feature>
<accession>A0A840B431</accession>
<comment type="caution">
    <text evidence="2">The sequence shown here is derived from an EMBL/GenBank/DDBJ whole genome shotgun (WGS) entry which is preliminary data.</text>
</comment>
<feature type="transmembrane region" description="Helical" evidence="1">
    <location>
        <begin position="124"/>
        <end position="144"/>
    </location>
</feature>
<dbReference type="NCBIfam" id="TIGR03753">
    <property type="entry name" value="blh_monoox"/>
    <property type="match status" value="1"/>
</dbReference>
<evidence type="ECO:0000256" key="1">
    <source>
        <dbReference type="HAMAP-Rule" id="MF_02093"/>
    </source>
</evidence>
<keyword evidence="1" id="KW-0408">Iron</keyword>
<organism evidence="2 3">
    <name type="scientific">Sphingorhabdus rigui</name>
    <dbReference type="NCBI Taxonomy" id="1282858"/>
    <lineage>
        <taxon>Bacteria</taxon>
        <taxon>Pseudomonadati</taxon>
        <taxon>Pseudomonadota</taxon>
        <taxon>Alphaproteobacteria</taxon>
        <taxon>Sphingomonadales</taxon>
        <taxon>Sphingomonadaceae</taxon>
        <taxon>Sphingorhabdus</taxon>
    </lineage>
</organism>
<keyword evidence="1" id="KW-0479">Metal-binding</keyword>
<feature type="transmembrane region" description="Helical" evidence="1">
    <location>
        <begin position="45"/>
        <end position="63"/>
    </location>
</feature>
<feature type="binding site" evidence="1">
    <location>
        <position position="227"/>
    </location>
    <ligand>
        <name>Fe cation</name>
        <dbReference type="ChEBI" id="CHEBI:24875"/>
    </ligand>
</feature>
<feature type="transmembrane region" description="Helical" evidence="1">
    <location>
        <begin position="164"/>
        <end position="188"/>
    </location>
</feature>
<name>A0A840B431_9SPHN</name>
<dbReference type="GO" id="GO:0016121">
    <property type="term" value="P:carotene catabolic process"/>
    <property type="evidence" value="ECO:0007669"/>
    <property type="project" value="UniProtKB-UniRule"/>
</dbReference>
<comment type="function">
    <text evidence="1">Catalyzes the cleavage of beta-carotene at its central double bond (15,15') to yield two molecules of all-trans-retinal.</text>
</comment>
<reference evidence="2 3" key="1">
    <citation type="submission" date="2020-08" db="EMBL/GenBank/DDBJ databases">
        <title>Genomic Encyclopedia of Type Strains, Phase IV (KMG-IV): sequencing the most valuable type-strain genomes for metagenomic binning, comparative biology and taxonomic classification.</title>
        <authorList>
            <person name="Goeker M."/>
        </authorList>
    </citation>
    <scope>NUCLEOTIDE SEQUENCE [LARGE SCALE GENOMIC DNA]</scope>
    <source>
        <strain evidence="2 3">DSM 29050</strain>
    </source>
</reference>
<dbReference type="GO" id="GO:0010436">
    <property type="term" value="F:carotenoid dioxygenase activity"/>
    <property type="evidence" value="ECO:0007669"/>
    <property type="project" value="UniProtKB-UniRule"/>
</dbReference>
<keyword evidence="1" id="KW-0812">Transmembrane</keyword>
<evidence type="ECO:0000313" key="2">
    <source>
        <dbReference type="EMBL" id="MBB3943917.1"/>
    </source>
</evidence>
<keyword evidence="1" id="KW-1133">Transmembrane helix</keyword>
<dbReference type="AlphaFoldDB" id="A0A840B431"/>
<evidence type="ECO:0000313" key="3">
    <source>
        <dbReference type="Proteomes" id="UP000581447"/>
    </source>
</evidence>
<keyword evidence="1" id="KW-0472">Membrane</keyword>
<gene>
    <name evidence="2" type="ORF">GGR91_002181</name>
</gene>
<dbReference type="GO" id="GO:0003834">
    <property type="term" value="F:beta-carotene 15,15'-dioxygenase activity"/>
    <property type="evidence" value="ECO:0007669"/>
    <property type="project" value="UniProtKB-EC"/>
</dbReference>
<dbReference type="GO" id="GO:0004497">
    <property type="term" value="F:monooxygenase activity"/>
    <property type="evidence" value="ECO:0007669"/>
    <property type="project" value="UniProtKB-KW"/>
</dbReference>
<keyword evidence="1" id="KW-0223">Dioxygenase</keyword>
<proteinExistence type="inferred from homology"/>
<feature type="binding site" evidence="1">
    <location>
        <position position="60"/>
    </location>
    <ligand>
        <name>Fe cation</name>
        <dbReference type="ChEBI" id="CHEBI:24875"/>
    </ligand>
</feature>
<sequence length="304" mass="32027">MNIILYPHSAGATLSKMLRLFALPAATLLLIALDRLLGGMDSVEANMLAALAIVLAGIPHGTLDVEIAAAHFGQNGWAGRTKIIGSYLGCAAAMVVLWLQLPELALIAFLLISIVHFSRDWRGGVDPFLAMMVGWALVALPALASPDDVAMIFAALTGSQNGAMIAALLGATSVPAALGSLVFAYWAFRHDDTQSALEVLACITAALFLPPLVAFAVFFCGLHSPRHMADALRETGGLSKFKKAAIVAAVSALSLGLGVLMFLYQGDVPSEMGIVRSAFILISTLTVPHFILEHLMTSKNHNAL</sequence>
<dbReference type="EMBL" id="JACIEA010000003">
    <property type="protein sequence ID" value="MBB3943917.1"/>
    <property type="molecule type" value="Genomic_DNA"/>
</dbReference>
<feature type="transmembrane region" description="Helical" evidence="1">
    <location>
        <begin position="20"/>
        <end position="38"/>
    </location>
</feature>
<feature type="transmembrane region" description="Helical" evidence="1">
    <location>
        <begin position="244"/>
        <end position="264"/>
    </location>
</feature>
<feature type="binding site" evidence="1">
    <location>
        <position position="223"/>
    </location>
    <ligand>
        <name>Fe cation</name>
        <dbReference type="ChEBI" id="CHEBI:24875"/>
    </ligand>
</feature>
<dbReference type="HAMAP" id="MF_02093">
    <property type="entry name" value="Beta_carotene_diox"/>
    <property type="match status" value="1"/>
</dbReference>
<dbReference type="GO" id="GO:0005506">
    <property type="term" value="F:iron ion binding"/>
    <property type="evidence" value="ECO:0007669"/>
    <property type="project" value="UniProtKB-UniRule"/>
</dbReference>
<feature type="binding site" evidence="1">
    <location>
        <position position="116"/>
    </location>
    <ligand>
        <name>Fe cation</name>
        <dbReference type="ChEBI" id="CHEBI:24875"/>
    </ligand>
</feature>